<accession>A0A0E0MKH3</accession>
<feature type="region of interest" description="Disordered" evidence="1">
    <location>
        <begin position="28"/>
        <end position="89"/>
    </location>
</feature>
<sequence>MVGSVVKDGKPLKVAKVVYRDGDHNLEVSFDPTQTQPTVSATVGGEEGEPVAAVTGGGQESEAATVATRGQEENQPPAEVKGQKKSQLPVRYRSKRTCKRGRVEDQEQDDNFMEPACQVKSKVKRKVAQTRKMEAMQGPKKKDATKQKLTKKGQAVRKREHFSVNTRCQPNAILEMGTHLMDCLDPDSMCLDLGGHGKLPVTAYAVHCVLGLQNGYLDPPVASNTTPLGPIREELGLGRKDKITSLSILDKIKEGGLMTSQCSLLAPDSSTDITGNVVNMVSKDLEQYKGMALCKFVVDHLRWSAKRWKSGKRSTVYGCTAFLVVYYLDNLLCNSMITNIDTPRSQFFNSDLIDKIENLMKSTKKDGSISFGKLNMRCRESTCYFVSKGKGKVAAASENTRKRKHMDEEVAKEATIQGYKEAPSFGGDFPSLRSKLGPLIELSYTRLKTTYDPKIAYTRKTKKRRDGLPPCDSQAVTDEISGSGNDSTTQASIDTLPTQANDDLGKEQNKGGVESSTPIHVEDPTHAAAGQPCLAATYAHNDNDVELSNLVDKICTNVEGTHKPAIAPSHVADPSPVIIPIEMEKRRPLANPKYTSPFKCASIEPLWDDNGDNAKEVYKIYLIDQLDGVIVWKGEELKKCLSEGGKLTHDIMLFW</sequence>
<protein>
    <submittedName>
        <fullName evidence="2">Uncharacterized protein</fullName>
    </submittedName>
</protein>
<evidence type="ECO:0000313" key="3">
    <source>
        <dbReference type="Proteomes" id="UP000026962"/>
    </source>
</evidence>
<dbReference type="EnsemblPlants" id="OPUNC12G05210.1">
    <property type="protein sequence ID" value="OPUNC12G05210.1"/>
    <property type="gene ID" value="OPUNC12G05210"/>
</dbReference>
<dbReference type="PANTHER" id="PTHR34835:SF67">
    <property type="entry name" value="AMINOTRANSFERASE-LIKE PLANT MOBILE DOMAIN-CONTAINING PROTEIN"/>
    <property type="match status" value="1"/>
</dbReference>
<organism evidence="2">
    <name type="scientific">Oryza punctata</name>
    <name type="common">Red rice</name>
    <dbReference type="NCBI Taxonomy" id="4537"/>
    <lineage>
        <taxon>Eukaryota</taxon>
        <taxon>Viridiplantae</taxon>
        <taxon>Streptophyta</taxon>
        <taxon>Embryophyta</taxon>
        <taxon>Tracheophyta</taxon>
        <taxon>Spermatophyta</taxon>
        <taxon>Magnoliopsida</taxon>
        <taxon>Liliopsida</taxon>
        <taxon>Poales</taxon>
        <taxon>Poaceae</taxon>
        <taxon>BOP clade</taxon>
        <taxon>Oryzoideae</taxon>
        <taxon>Oryzeae</taxon>
        <taxon>Oryzinae</taxon>
        <taxon>Oryza</taxon>
    </lineage>
</organism>
<reference evidence="2" key="1">
    <citation type="submission" date="2015-04" db="UniProtKB">
        <authorList>
            <consortium name="EnsemblPlants"/>
        </authorList>
    </citation>
    <scope>IDENTIFICATION</scope>
</reference>
<evidence type="ECO:0000313" key="2">
    <source>
        <dbReference type="EnsemblPlants" id="OPUNC12G05210.1"/>
    </source>
</evidence>
<feature type="region of interest" description="Disordered" evidence="1">
    <location>
        <begin position="458"/>
        <end position="524"/>
    </location>
</feature>
<dbReference type="Gramene" id="OPUNC12G05210.1">
    <property type="protein sequence ID" value="OPUNC12G05210.1"/>
    <property type="gene ID" value="OPUNC12G05210"/>
</dbReference>
<feature type="compositionally biased region" description="Polar residues" evidence="1">
    <location>
        <begin position="474"/>
        <end position="501"/>
    </location>
</feature>
<feature type="compositionally biased region" description="Polar residues" evidence="1">
    <location>
        <begin position="31"/>
        <end position="41"/>
    </location>
</feature>
<feature type="compositionally biased region" description="Basic residues" evidence="1">
    <location>
        <begin position="148"/>
        <end position="158"/>
    </location>
</feature>
<proteinExistence type="predicted"/>
<dbReference type="HOGENOM" id="CLU_010419_1_0_1"/>
<evidence type="ECO:0000256" key="1">
    <source>
        <dbReference type="SAM" id="MobiDB-lite"/>
    </source>
</evidence>
<feature type="region of interest" description="Disordered" evidence="1">
    <location>
        <begin position="131"/>
        <end position="158"/>
    </location>
</feature>
<dbReference type="PANTHER" id="PTHR34835">
    <property type="entry name" value="OS07G0283600 PROTEIN-RELATED"/>
    <property type="match status" value="1"/>
</dbReference>
<keyword evidence="3" id="KW-1185">Reference proteome</keyword>
<dbReference type="AlphaFoldDB" id="A0A0E0MKH3"/>
<dbReference type="Proteomes" id="UP000026962">
    <property type="component" value="Chromosome 12"/>
</dbReference>
<reference evidence="2" key="2">
    <citation type="submission" date="2018-05" db="EMBL/GenBank/DDBJ databases">
        <title>OpunRS2 (Oryza punctata Reference Sequence Version 2).</title>
        <authorList>
            <person name="Zhang J."/>
            <person name="Kudrna D."/>
            <person name="Lee S."/>
            <person name="Talag J."/>
            <person name="Welchert J."/>
            <person name="Wing R.A."/>
        </authorList>
    </citation>
    <scope>NUCLEOTIDE SEQUENCE [LARGE SCALE GENOMIC DNA]</scope>
</reference>
<name>A0A0E0MKH3_ORYPU</name>